<keyword evidence="4" id="KW-1185">Reference proteome</keyword>
<evidence type="ECO:0000259" key="2">
    <source>
        <dbReference type="Pfam" id="PF14534"/>
    </source>
</evidence>
<dbReference type="InterPro" id="IPR011944">
    <property type="entry name" value="Steroid_delta5-4_isomerase"/>
</dbReference>
<dbReference type="SUPFAM" id="SSF54427">
    <property type="entry name" value="NTF2-like"/>
    <property type="match status" value="1"/>
</dbReference>
<dbReference type="NCBIfam" id="TIGR02246">
    <property type="entry name" value="SgcJ/EcaC family oxidoreductase"/>
    <property type="match status" value="1"/>
</dbReference>
<dbReference type="Proteomes" id="UP000006251">
    <property type="component" value="Unassembled WGS sequence"/>
</dbReference>
<feature type="chain" id="PRO_5003898207" description="DUF4440 domain-containing protein" evidence="1">
    <location>
        <begin position="25"/>
        <end position="166"/>
    </location>
</feature>
<dbReference type="STRING" id="1121922.GCA_000428905_02997"/>
<dbReference type="EMBL" id="BAEQ01000009">
    <property type="protein sequence ID" value="GAC27312.1"/>
    <property type="molecule type" value="Genomic_DNA"/>
</dbReference>
<gene>
    <name evidence="3" type="ORF">GPAL_0432</name>
</gene>
<dbReference type="OrthoDB" id="9814425at2"/>
<evidence type="ECO:0000313" key="3">
    <source>
        <dbReference type="EMBL" id="GAC27312.1"/>
    </source>
</evidence>
<keyword evidence="1" id="KW-0732">Signal</keyword>
<sequence length="166" mass="18448">MKKDILKLLNLAAVLVTLTVPTQAAMGNERSIIELSSQKWVDTYNSNDWHALAELFTPDATMMPPNSQLVQGREAIANWQAKNESGFRIAFDIRDIHLSGNIAYVRGRSCVFIPLGDGEYGVDVGKFLEVRKKQANGEWLIHADIFNSDGAVGSDLLPMCPFFSFE</sequence>
<dbReference type="RefSeq" id="WP_006008752.1">
    <property type="nucleotide sequence ID" value="NZ_AUAV01000016.1"/>
</dbReference>
<dbReference type="Pfam" id="PF14534">
    <property type="entry name" value="DUF4440"/>
    <property type="match status" value="1"/>
</dbReference>
<dbReference type="Gene3D" id="3.10.450.50">
    <property type="match status" value="1"/>
</dbReference>
<proteinExistence type="predicted"/>
<feature type="domain" description="DUF4440" evidence="2">
    <location>
        <begin position="37"/>
        <end position="141"/>
    </location>
</feature>
<evidence type="ECO:0000256" key="1">
    <source>
        <dbReference type="SAM" id="SignalP"/>
    </source>
</evidence>
<accession>K6ZAF2</accession>
<name>K6ZAF2_9ALTE</name>
<comment type="caution">
    <text evidence="3">The sequence shown here is derived from an EMBL/GenBank/DDBJ whole genome shotgun (WGS) entry which is preliminary data.</text>
</comment>
<feature type="signal peptide" evidence="1">
    <location>
        <begin position="1"/>
        <end position="24"/>
    </location>
</feature>
<dbReference type="CDD" id="cd00531">
    <property type="entry name" value="NTF2_like"/>
    <property type="match status" value="1"/>
</dbReference>
<organism evidence="3 4">
    <name type="scientific">Brumicola pallidula DSM 14239 = ACAM 615</name>
    <dbReference type="NCBI Taxonomy" id="1121922"/>
    <lineage>
        <taxon>Bacteria</taxon>
        <taxon>Pseudomonadati</taxon>
        <taxon>Pseudomonadota</taxon>
        <taxon>Gammaproteobacteria</taxon>
        <taxon>Alteromonadales</taxon>
        <taxon>Alteromonadaceae</taxon>
        <taxon>Brumicola</taxon>
    </lineage>
</organism>
<dbReference type="InterPro" id="IPR027843">
    <property type="entry name" value="DUF4440"/>
</dbReference>
<dbReference type="AlphaFoldDB" id="K6ZAF2"/>
<reference evidence="4" key="1">
    <citation type="journal article" date="2014" name="Environ. Microbiol.">
        <title>Comparative genomics of the marine bacterial genus Glaciecola reveals the high degree of genomic diversity and genomic characteristic for cold adaptation.</title>
        <authorList>
            <person name="Qin Q.L."/>
            <person name="Xie B.B."/>
            <person name="Yu Y."/>
            <person name="Shu Y.L."/>
            <person name="Rong J.C."/>
            <person name="Zhang Y.J."/>
            <person name="Zhao D.L."/>
            <person name="Chen X.L."/>
            <person name="Zhang X.Y."/>
            <person name="Chen B."/>
            <person name="Zhou B.C."/>
            <person name="Zhang Y.Z."/>
        </authorList>
    </citation>
    <scope>NUCLEOTIDE SEQUENCE [LARGE SCALE GENOMIC DNA]</scope>
    <source>
        <strain evidence="4">ACAM 615</strain>
    </source>
</reference>
<evidence type="ECO:0000313" key="4">
    <source>
        <dbReference type="Proteomes" id="UP000006251"/>
    </source>
</evidence>
<dbReference type="InterPro" id="IPR032710">
    <property type="entry name" value="NTF2-like_dom_sf"/>
</dbReference>
<protein>
    <recommendedName>
        <fullName evidence="2">DUF4440 domain-containing protein</fullName>
    </recommendedName>
</protein>